<sequence length="138" mass="15430">MSSRPRSEGVAPAGRILDLTIERLREVLARHDVLIIVFYADWCTPCRSFRETLAAAAEEHRDVGFALVDVERQVELAKAFQVGAVPKIAMLRSGAMVFSHEGELTDEALTDLVEQVRRLDMAELRRTAAQRTGRDDGH</sequence>
<dbReference type="PANTHER" id="PTHR43601">
    <property type="entry name" value="THIOREDOXIN, MITOCHONDRIAL"/>
    <property type="match status" value="1"/>
</dbReference>
<protein>
    <recommendedName>
        <fullName evidence="1">Thioredoxin domain-containing protein</fullName>
    </recommendedName>
</protein>
<dbReference type="Proteomes" id="UP001500655">
    <property type="component" value="Unassembled WGS sequence"/>
</dbReference>
<feature type="domain" description="Thioredoxin" evidence="1">
    <location>
        <begin position="1"/>
        <end position="118"/>
    </location>
</feature>
<gene>
    <name evidence="2" type="ORF">GCM10009681_07120</name>
</gene>
<comment type="caution">
    <text evidence="2">The sequence shown here is derived from an EMBL/GenBank/DDBJ whole genome shotgun (WGS) entry which is preliminary data.</text>
</comment>
<dbReference type="CDD" id="cd02947">
    <property type="entry name" value="TRX_family"/>
    <property type="match status" value="1"/>
</dbReference>
<dbReference type="PANTHER" id="PTHR43601:SF3">
    <property type="entry name" value="THIOREDOXIN, MITOCHONDRIAL"/>
    <property type="match status" value="1"/>
</dbReference>
<reference evidence="3" key="1">
    <citation type="journal article" date="2019" name="Int. J. Syst. Evol. Microbiol.">
        <title>The Global Catalogue of Microorganisms (GCM) 10K type strain sequencing project: providing services to taxonomists for standard genome sequencing and annotation.</title>
        <authorList>
            <consortium name="The Broad Institute Genomics Platform"/>
            <consortium name="The Broad Institute Genome Sequencing Center for Infectious Disease"/>
            <person name="Wu L."/>
            <person name="Ma J."/>
        </authorList>
    </citation>
    <scope>NUCLEOTIDE SEQUENCE [LARGE SCALE GENOMIC DNA]</scope>
    <source>
        <strain evidence="3">JCM 13249</strain>
    </source>
</reference>
<dbReference type="Gene3D" id="3.40.30.10">
    <property type="entry name" value="Glutaredoxin"/>
    <property type="match status" value="1"/>
</dbReference>
<dbReference type="EMBL" id="BAAALS010000002">
    <property type="protein sequence ID" value="GAA1738894.1"/>
    <property type="molecule type" value="Genomic_DNA"/>
</dbReference>
<accession>A0ABP4VY00</accession>
<evidence type="ECO:0000313" key="2">
    <source>
        <dbReference type="EMBL" id="GAA1738894.1"/>
    </source>
</evidence>
<keyword evidence="3" id="KW-1185">Reference proteome</keyword>
<evidence type="ECO:0000313" key="3">
    <source>
        <dbReference type="Proteomes" id="UP001500655"/>
    </source>
</evidence>
<dbReference type="Pfam" id="PF00085">
    <property type="entry name" value="Thioredoxin"/>
    <property type="match status" value="1"/>
</dbReference>
<dbReference type="PROSITE" id="PS00194">
    <property type="entry name" value="THIOREDOXIN_1"/>
    <property type="match status" value="1"/>
</dbReference>
<dbReference type="InterPro" id="IPR013766">
    <property type="entry name" value="Thioredoxin_domain"/>
</dbReference>
<dbReference type="SUPFAM" id="SSF52833">
    <property type="entry name" value="Thioredoxin-like"/>
    <property type="match status" value="1"/>
</dbReference>
<dbReference type="InterPro" id="IPR036249">
    <property type="entry name" value="Thioredoxin-like_sf"/>
</dbReference>
<name>A0ABP4VY00_9ACTN</name>
<dbReference type="PROSITE" id="PS51352">
    <property type="entry name" value="THIOREDOXIN_2"/>
    <property type="match status" value="1"/>
</dbReference>
<proteinExistence type="predicted"/>
<organism evidence="2 3">
    <name type="scientific">Luedemannella helvata</name>
    <dbReference type="NCBI Taxonomy" id="349315"/>
    <lineage>
        <taxon>Bacteria</taxon>
        <taxon>Bacillati</taxon>
        <taxon>Actinomycetota</taxon>
        <taxon>Actinomycetes</taxon>
        <taxon>Micromonosporales</taxon>
        <taxon>Micromonosporaceae</taxon>
        <taxon>Luedemannella</taxon>
    </lineage>
</organism>
<dbReference type="InterPro" id="IPR017937">
    <property type="entry name" value="Thioredoxin_CS"/>
</dbReference>
<dbReference type="RefSeq" id="WP_344076717.1">
    <property type="nucleotide sequence ID" value="NZ_BAAALS010000002.1"/>
</dbReference>
<evidence type="ECO:0000259" key="1">
    <source>
        <dbReference type="PROSITE" id="PS51352"/>
    </source>
</evidence>